<dbReference type="InterPro" id="IPR011333">
    <property type="entry name" value="SKP1/BTB/POZ_sf"/>
</dbReference>
<accession>A0ABD2KAL0</accession>
<dbReference type="PANTHER" id="PTHR45774">
    <property type="entry name" value="BTB/POZ DOMAIN-CONTAINING"/>
    <property type="match status" value="1"/>
</dbReference>
<dbReference type="InterPro" id="IPR000210">
    <property type="entry name" value="BTB/POZ_dom"/>
</dbReference>
<reference evidence="2 3" key="1">
    <citation type="submission" date="2024-10" db="EMBL/GenBank/DDBJ databases">
        <authorList>
            <person name="Kim D."/>
        </authorList>
    </citation>
    <scope>NUCLEOTIDE SEQUENCE [LARGE SCALE GENOMIC DNA]</scope>
    <source>
        <strain evidence="2">Taebaek</strain>
    </source>
</reference>
<protein>
    <recommendedName>
        <fullName evidence="1">BTB domain-containing protein</fullName>
    </recommendedName>
</protein>
<dbReference type="Proteomes" id="UP001620645">
    <property type="component" value="Unassembled WGS sequence"/>
</dbReference>
<evidence type="ECO:0000313" key="2">
    <source>
        <dbReference type="EMBL" id="KAL3099883.1"/>
    </source>
</evidence>
<name>A0ABD2KAL0_HETSC</name>
<proteinExistence type="predicted"/>
<dbReference type="Gene3D" id="3.30.710.10">
    <property type="entry name" value="Potassium Channel Kv1.1, Chain A"/>
    <property type="match status" value="1"/>
</dbReference>
<dbReference type="AlphaFoldDB" id="A0ABD2KAL0"/>
<evidence type="ECO:0000259" key="1">
    <source>
        <dbReference type="Pfam" id="PF00651"/>
    </source>
</evidence>
<comment type="caution">
    <text evidence="2">The sequence shown here is derived from an EMBL/GenBank/DDBJ whole genome shotgun (WGS) entry which is preliminary data.</text>
</comment>
<organism evidence="2 3">
    <name type="scientific">Heterodera schachtii</name>
    <name type="common">Sugarbeet cyst nematode worm</name>
    <name type="synonym">Tylenchus schachtii</name>
    <dbReference type="NCBI Taxonomy" id="97005"/>
    <lineage>
        <taxon>Eukaryota</taxon>
        <taxon>Metazoa</taxon>
        <taxon>Ecdysozoa</taxon>
        <taxon>Nematoda</taxon>
        <taxon>Chromadorea</taxon>
        <taxon>Rhabditida</taxon>
        <taxon>Tylenchina</taxon>
        <taxon>Tylenchomorpha</taxon>
        <taxon>Tylenchoidea</taxon>
        <taxon>Heteroderidae</taxon>
        <taxon>Heteroderinae</taxon>
        <taxon>Heterodera</taxon>
    </lineage>
</organism>
<dbReference type="EMBL" id="JBICCN010000037">
    <property type="protein sequence ID" value="KAL3099883.1"/>
    <property type="molecule type" value="Genomic_DNA"/>
</dbReference>
<evidence type="ECO:0000313" key="3">
    <source>
        <dbReference type="Proteomes" id="UP001620645"/>
    </source>
</evidence>
<sequence>MPSYQYACSSPHQILWGISSAFDRLISDDANKDKPPTKPVAIKNIDFGVFNAILFYLYCGDMAEVKGEILFDVFIAADQYFMSELVAECLRFDFSEIPNIFAVYSECLKLKGPNFEHFAQNCLRFIDDNAKSLYFPTNFCTLTTNYCALRWAKNRCGEEGPSALNLRRMLRDVLYLIRFPIITERDFLDHIVPTGVLDADEVLSVFVSYLNSGHPNANFSIHPRVMQNTGGSRGRLTLDIENFEDFLMEDEGERESVVKVIRGLPWQFTVTAKCFPDVVVKYLDISIHCNAQNVVEEDYTRKFFHIFHEGSNRLNIDDFVTSEDVKDGTRFNANGTVRVAIDLITE</sequence>
<feature type="domain" description="BTB" evidence="1">
    <location>
        <begin position="14"/>
        <end position="92"/>
    </location>
</feature>
<dbReference type="SUPFAM" id="SSF54695">
    <property type="entry name" value="POZ domain"/>
    <property type="match status" value="1"/>
</dbReference>
<gene>
    <name evidence="2" type="ORF">niasHS_001809</name>
</gene>
<keyword evidence="3" id="KW-1185">Reference proteome</keyword>
<dbReference type="Pfam" id="PF00651">
    <property type="entry name" value="BTB"/>
    <property type="match status" value="1"/>
</dbReference>